<evidence type="ECO:0000256" key="1">
    <source>
        <dbReference type="ARBA" id="ARBA00010254"/>
    </source>
</evidence>
<dbReference type="Pfam" id="PF00366">
    <property type="entry name" value="Ribosomal_S17"/>
    <property type="match status" value="1"/>
</dbReference>
<dbReference type="OrthoDB" id="274752at2759"/>
<protein>
    <recommendedName>
        <fullName evidence="7">Nucleic acid-binding protein</fullName>
    </recommendedName>
</protein>
<evidence type="ECO:0000256" key="2">
    <source>
        <dbReference type="ARBA" id="ARBA00022980"/>
    </source>
</evidence>
<evidence type="ECO:0000256" key="3">
    <source>
        <dbReference type="ARBA" id="ARBA00023274"/>
    </source>
</evidence>
<dbReference type="InterPro" id="IPR012340">
    <property type="entry name" value="NA-bd_OB-fold"/>
</dbReference>
<dbReference type="GO" id="GO:1990904">
    <property type="term" value="C:ribonucleoprotein complex"/>
    <property type="evidence" value="ECO:0007669"/>
    <property type="project" value="UniProtKB-KW"/>
</dbReference>
<reference evidence="5" key="1">
    <citation type="submission" date="2022-10" db="EMBL/GenBank/DDBJ databases">
        <title>Tapping the CABI collections for fungal endophytes: first genome assemblies for Collariella, Neodidymelliopsis, Ascochyta clinopodiicola, Didymella pomorum, Didymosphaeria variabile, Neocosmospora piperis and Neocucurbitaria cava.</title>
        <authorList>
            <person name="Hill R."/>
        </authorList>
    </citation>
    <scope>NUCLEOTIDE SEQUENCE</scope>
    <source>
        <strain evidence="5">IMI 355091</strain>
    </source>
</reference>
<evidence type="ECO:0000313" key="6">
    <source>
        <dbReference type="Proteomes" id="UP001140510"/>
    </source>
</evidence>
<dbReference type="GO" id="GO:0006412">
    <property type="term" value="P:translation"/>
    <property type="evidence" value="ECO:0007669"/>
    <property type="project" value="InterPro"/>
</dbReference>
<keyword evidence="3" id="KW-0687">Ribonucleoprotein</keyword>
<feature type="compositionally biased region" description="Basic and acidic residues" evidence="4">
    <location>
        <begin position="198"/>
        <end position="230"/>
    </location>
</feature>
<evidence type="ECO:0008006" key="7">
    <source>
        <dbReference type="Google" id="ProtNLM"/>
    </source>
</evidence>
<feature type="region of interest" description="Disordered" evidence="4">
    <location>
        <begin position="177"/>
        <end position="230"/>
    </location>
</feature>
<dbReference type="Gene3D" id="2.40.50.140">
    <property type="entry name" value="Nucleic acid-binding proteins"/>
    <property type="match status" value="1"/>
</dbReference>
<dbReference type="GO" id="GO:0005840">
    <property type="term" value="C:ribosome"/>
    <property type="evidence" value="ECO:0007669"/>
    <property type="project" value="UniProtKB-KW"/>
</dbReference>
<dbReference type="EMBL" id="JAPEVA010000004">
    <property type="protein sequence ID" value="KAJ4411964.1"/>
    <property type="molecule type" value="Genomic_DNA"/>
</dbReference>
<gene>
    <name evidence="5" type="ORF">N0V91_001102</name>
</gene>
<organism evidence="5 6">
    <name type="scientific">Didymella pomorum</name>
    <dbReference type="NCBI Taxonomy" id="749634"/>
    <lineage>
        <taxon>Eukaryota</taxon>
        <taxon>Fungi</taxon>
        <taxon>Dikarya</taxon>
        <taxon>Ascomycota</taxon>
        <taxon>Pezizomycotina</taxon>
        <taxon>Dothideomycetes</taxon>
        <taxon>Pleosporomycetidae</taxon>
        <taxon>Pleosporales</taxon>
        <taxon>Pleosporineae</taxon>
        <taxon>Didymellaceae</taxon>
        <taxon>Didymella</taxon>
    </lineage>
</organism>
<evidence type="ECO:0000313" key="5">
    <source>
        <dbReference type="EMBL" id="KAJ4411964.1"/>
    </source>
</evidence>
<dbReference type="GO" id="GO:0003735">
    <property type="term" value="F:structural constituent of ribosome"/>
    <property type="evidence" value="ECO:0007669"/>
    <property type="project" value="InterPro"/>
</dbReference>
<dbReference type="Proteomes" id="UP001140510">
    <property type="component" value="Unassembled WGS sequence"/>
</dbReference>
<dbReference type="InterPro" id="IPR000266">
    <property type="entry name" value="Ribosomal_uS17"/>
</dbReference>
<comment type="similarity">
    <text evidence="1">Belongs to the universal ribosomal protein uS17 family.</text>
</comment>
<dbReference type="AlphaFoldDB" id="A0A9W9DCH9"/>
<accession>A0A9W9DCH9</accession>
<dbReference type="SUPFAM" id="SSF50249">
    <property type="entry name" value="Nucleic acid-binding proteins"/>
    <property type="match status" value="1"/>
</dbReference>
<evidence type="ECO:0000256" key="4">
    <source>
        <dbReference type="SAM" id="MobiDB-lite"/>
    </source>
</evidence>
<proteinExistence type="inferred from homology"/>
<keyword evidence="6" id="KW-1185">Reference proteome</keyword>
<keyword evidence="2" id="KW-0689">Ribosomal protein</keyword>
<name>A0A9W9DCH9_9PLEO</name>
<sequence>MATKAVTQASTAVVKAAPLFPPKPLVQQYITSQKVGVVVSAGKMSRAVKVRVAGQEWNKLFRKHFPSHKHYTVSDPNNSLVEGDVVRITSGHRTSSTIRHVVTAIVAPFGEPVEKRPKILSVEELDELRTQERLLKDVRAAERGRSASVQRLKEARRQNVKIPTLEQAVKKLRLHEEAEKTRAASAPKGAHPGQGGQRETKRERRKAEKIKSRTERHAAERTEAAKKQVV</sequence>
<comment type="caution">
    <text evidence="5">The sequence shown here is derived from an EMBL/GenBank/DDBJ whole genome shotgun (WGS) entry which is preliminary data.</text>
</comment>